<proteinExistence type="predicted"/>
<keyword evidence="1" id="KW-0732">Signal</keyword>
<reference evidence="2" key="1">
    <citation type="submission" date="2018-02" db="EMBL/GenBank/DDBJ databases">
        <title>Rhizophora mucronata_Transcriptome.</title>
        <authorList>
            <person name="Meera S.P."/>
            <person name="Sreeshan A."/>
            <person name="Augustine A."/>
        </authorList>
    </citation>
    <scope>NUCLEOTIDE SEQUENCE</scope>
    <source>
        <tissue evidence="2">Leaf</tissue>
    </source>
</reference>
<evidence type="ECO:0000313" key="2">
    <source>
        <dbReference type="EMBL" id="MBX63403.1"/>
    </source>
</evidence>
<feature type="chain" id="PRO_5015117521" evidence="1">
    <location>
        <begin position="20"/>
        <end position="61"/>
    </location>
</feature>
<protein>
    <submittedName>
        <fullName evidence="2">Uncharacterized protein</fullName>
    </submittedName>
</protein>
<feature type="signal peptide" evidence="1">
    <location>
        <begin position="1"/>
        <end position="19"/>
    </location>
</feature>
<dbReference type="EMBL" id="GGEC01082919">
    <property type="protein sequence ID" value="MBX63403.1"/>
    <property type="molecule type" value="Transcribed_RNA"/>
</dbReference>
<sequence length="61" mass="6857">MSLVIQLTCSSLFCFVSYASEKWTSSIERSSLLAPFITPPTNVLSVFLCSKSFLSRCLMVW</sequence>
<dbReference type="AlphaFoldDB" id="A0A2P2Q8V5"/>
<organism evidence="2">
    <name type="scientific">Rhizophora mucronata</name>
    <name type="common">Asiatic mangrove</name>
    <dbReference type="NCBI Taxonomy" id="61149"/>
    <lineage>
        <taxon>Eukaryota</taxon>
        <taxon>Viridiplantae</taxon>
        <taxon>Streptophyta</taxon>
        <taxon>Embryophyta</taxon>
        <taxon>Tracheophyta</taxon>
        <taxon>Spermatophyta</taxon>
        <taxon>Magnoliopsida</taxon>
        <taxon>eudicotyledons</taxon>
        <taxon>Gunneridae</taxon>
        <taxon>Pentapetalae</taxon>
        <taxon>rosids</taxon>
        <taxon>fabids</taxon>
        <taxon>Malpighiales</taxon>
        <taxon>Rhizophoraceae</taxon>
        <taxon>Rhizophora</taxon>
    </lineage>
</organism>
<accession>A0A2P2Q8V5</accession>
<name>A0A2P2Q8V5_RHIMU</name>
<evidence type="ECO:0000256" key="1">
    <source>
        <dbReference type="SAM" id="SignalP"/>
    </source>
</evidence>